<dbReference type="InterPro" id="IPR012312">
    <property type="entry name" value="Hemerythrin-like"/>
</dbReference>
<protein>
    <submittedName>
        <fullName evidence="3">Hemerythrin HHE cation binding protein</fullName>
    </submittedName>
</protein>
<dbReference type="eggNOG" id="COG2846">
    <property type="taxonomic scope" value="Bacteria"/>
</dbReference>
<dbReference type="AlphaFoldDB" id="Q2IFC0"/>
<sequence length="240" mass="26717">MPQQPRVIDLRALPPQVRHGLVFQCFDALPTGESMVIVNDHDPMPLLQQFRFVRPGEAQHEYVEQGPTAWQVRIVRKAPGRQAAAPSGGAPDTVTGYLEADHRRLDAILPEVERLAAVGEYRDAGRRFAEFASGLDRHIEAEEQVLFPTFEGATGMTSGPTQVMRMEHVQIRERMREATESLHREDAGGLAAAVGGLTQVLSVHNMKEEHMLYPMSDRAVQGDAHRQLVDRLRAFTEAAP</sequence>
<dbReference type="Pfam" id="PF01814">
    <property type="entry name" value="Hemerythrin"/>
    <property type="match status" value="1"/>
</dbReference>
<proteinExistence type="predicted"/>
<dbReference type="OrthoDB" id="9792554at2"/>
<dbReference type="KEGG" id="ade:Adeh_3512"/>
<dbReference type="Pfam" id="PF10006">
    <property type="entry name" value="DUF2249"/>
    <property type="match status" value="1"/>
</dbReference>
<dbReference type="EMBL" id="CP000251">
    <property type="protein sequence ID" value="ABC83278.1"/>
    <property type="molecule type" value="Genomic_DNA"/>
</dbReference>
<evidence type="ECO:0000259" key="2">
    <source>
        <dbReference type="Pfam" id="PF10006"/>
    </source>
</evidence>
<organism evidence="3 4">
    <name type="scientific">Anaeromyxobacter dehalogenans (strain 2CP-C)</name>
    <dbReference type="NCBI Taxonomy" id="290397"/>
    <lineage>
        <taxon>Bacteria</taxon>
        <taxon>Pseudomonadati</taxon>
        <taxon>Myxococcota</taxon>
        <taxon>Myxococcia</taxon>
        <taxon>Myxococcales</taxon>
        <taxon>Cystobacterineae</taxon>
        <taxon>Anaeromyxobacteraceae</taxon>
        <taxon>Anaeromyxobacter</taxon>
    </lineage>
</organism>
<evidence type="ECO:0000313" key="3">
    <source>
        <dbReference type="EMBL" id="ABC83278.1"/>
    </source>
</evidence>
<feature type="domain" description="Hemerythrin-like" evidence="1">
    <location>
        <begin position="96"/>
        <end position="215"/>
    </location>
</feature>
<accession>Q2IFC0</accession>
<name>Q2IFC0_ANADE</name>
<dbReference type="Gene3D" id="1.20.120.520">
    <property type="entry name" value="nmb1532 protein domain like"/>
    <property type="match status" value="1"/>
</dbReference>
<dbReference type="STRING" id="290397.Adeh_3512"/>
<dbReference type="HOGENOM" id="CLU_1233801_0_0_7"/>
<dbReference type="InterPro" id="IPR018720">
    <property type="entry name" value="DUF2249"/>
</dbReference>
<dbReference type="GO" id="GO:0005886">
    <property type="term" value="C:plasma membrane"/>
    <property type="evidence" value="ECO:0007669"/>
    <property type="project" value="TreeGrafter"/>
</dbReference>
<evidence type="ECO:0000259" key="1">
    <source>
        <dbReference type="Pfam" id="PF01814"/>
    </source>
</evidence>
<gene>
    <name evidence="3" type="ordered locus">Adeh_3512</name>
</gene>
<evidence type="ECO:0000313" key="4">
    <source>
        <dbReference type="Proteomes" id="UP000001935"/>
    </source>
</evidence>
<dbReference type="PANTHER" id="PTHR39966:SF3">
    <property type="entry name" value="DUF438 DOMAIN-CONTAINING PROTEIN"/>
    <property type="match status" value="1"/>
</dbReference>
<dbReference type="PANTHER" id="PTHR39966">
    <property type="entry name" value="BLL2471 PROTEIN-RELATED"/>
    <property type="match status" value="1"/>
</dbReference>
<reference evidence="3" key="1">
    <citation type="submission" date="2006-01" db="EMBL/GenBank/DDBJ databases">
        <title>Complete sequence of Anaeromyxobacter dehalogenans 2CP-C.</title>
        <authorList>
            <consortium name="US DOE Joint Genome Institute"/>
            <person name="Copeland A."/>
            <person name="Lucas S."/>
            <person name="Lapidus A."/>
            <person name="Barry K."/>
            <person name="Detter J.C."/>
            <person name="Glavina T."/>
            <person name="Hammon N."/>
            <person name="Israni S."/>
            <person name="Pitluck S."/>
            <person name="Brettin T."/>
            <person name="Bruce D."/>
            <person name="Han C."/>
            <person name="Tapia R."/>
            <person name="Gilna P."/>
            <person name="Kiss H."/>
            <person name="Schmutz J."/>
            <person name="Larimer F."/>
            <person name="Land M."/>
            <person name="Kyrpides N."/>
            <person name="Anderson I."/>
            <person name="Sanford R.A."/>
            <person name="Ritalahti K.M."/>
            <person name="Thomas H.S."/>
            <person name="Kirby J.R."/>
            <person name="Zhulin I.B."/>
            <person name="Loeffler F.E."/>
            <person name="Richardson P."/>
        </authorList>
    </citation>
    <scope>NUCLEOTIDE SEQUENCE</scope>
    <source>
        <strain evidence="3">2CP-C</strain>
    </source>
</reference>
<feature type="domain" description="DUF2249" evidence="2">
    <location>
        <begin position="7"/>
        <end position="76"/>
    </location>
</feature>
<dbReference type="Proteomes" id="UP000001935">
    <property type="component" value="Chromosome"/>
</dbReference>
<dbReference type="eggNOG" id="COG4309">
    <property type="taxonomic scope" value="Bacteria"/>
</dbReference>